<dbReference type="Pfam" id="PF01535">
    <property type="entry name" value="PPR"/>
    <property type="match status" value="3"/>
</dbReference>
<dbReference type="GO" id="GO:0009451">
    <property type="term" value="P:RNA modification"/>
    <property type="evidence" value="ECO:0007669"/>
    <property type="project" value="InterPro"/>
</dbReference>
<keyword evidence="3" id="KW-0677">Repeat</keyword>
<dbReference type="GO" id="GO:0005739">
    <property type="term" value="C:mitochondrion"/>
    <property type="evidence" value="ECO:0007669"/>
    <property type="project" value="UniProtKB-SubCell"/>
</dbReference>
<dbReference type="PROSITE" id="PS51375">
    <property type="entry name" value="PPR"/>
    <property type="match status" value="1"/>
</dbReference>
<dbReference type="eggNOG" id="KOG4197">
    <property type="taxonomic scope" value="Eukaryota"/>
</dbReference>
<sequence>MCTRRAAVVAVSSLASLPKVRSSRTCSSDSLRTLNASRLISSAAESYDFGAPNGTGSEYAPELEQNPNGFRETSRNYTDSARGNLNPDGVHGRMNGSAVQGRNFSEQGRPSYGDSQANWNSGVYREGYGGEYGNGPVVENMNTGSYGNGSGGWARQSSEFQQNGSLNAGYYPSQYAGQSPQNVNVDSSSGSVPGFERNPNMFYGRQGNASTAGASSYGEGYTQARPNVSGSYSQSPSNAQMMGRHQENFGYNMGMGGGFQNGQQTVSPQNLGVGQYPQNSSLGQHQVNSNDINDSMVASQMPGNSRPGQALDGASEGASDIGSLKEFDGFCREGKVKEAVEVLKLLVSKCVAVDLPRFVQLMNQCGENKALEEAKTVHEHVMRSMSPISVFTYNRILEMYGRCGSMDDAFAVFDKMSERNLSTWDIMITWLAKNDLGEDAIDLFTRFKEAGLKPDGQMFISVFSACAAVGDISEGMLHLESMSKDYGIVPSMEHYVSVVDMLGRTGHLDEAMEFVEKMPLEPSVGIWETLMNLCRIHGHTELGDRCAELVEQLDPSRLNEQSRSGLVPVTASEIAKEEEKKKMAKKNLLEARSTVHEYRAGDTSHPETHRIYAQLRGLRGLMKEAGYVPETRFVLHDVDQESKEDALLSHSERLAVSYGLLSSPARSSIRVIKNLRVCGDCHNALKIMSKLVGREFIMRDAKRFHHIKDGVCSCRDYW</sequence>
<evidence type="ECO:0000256" key="3">
    <source>
        <dbReference type="ARBA" id="ARBA00022737"/>
    </source>
</evidence>
<dbReference type="Gramene" id="KCW80444">
    <property type="protein sequence ID" value="KCW80444"/>
    <property type="gene ID" value="EUGRSUZ_C01788"/>
</dbReference>
<evidence type="ECO:0000256" key="2">
    <source>
        <dbReference type="ARBA" id="ARBA00006643"/>
    </source>
</evidence>
<accession>A0A059CQH5</accession>
<keyword evidence="4" id="KW-0809">Transit peptide</keyword>
<evidence type="ECO:0000259" key="8">
    <source>
        <dbReference type="Pfam" id="PF14432"/>
    </source>
</evidence>
<dbReference type="GO" id="GO:0003723">
    <property type="term" value="F:RNA binding"/>
    <property type="evidence" value="ECO:0007669"/>
    <property type="project" value="InterPro"/>
</dbReference>
<dbReference type="InterPro" id="IPR002885">
    <property type="entry name" value="PPR_rpt"/>
</dbReference>
<dbReference type="KEGG" id="egr:104437062"/>
<feature type="domain" description="DYW" evidence="8">
    <location>
        <begin position="626"/>
        <end position="718"/>
    </location>
</feature>
<proteinExistence type="inferred from homology"/>
<gene>
    <name evidence="9" type="ORF">EUGRSUZ_C01788</name>
</gene>
<feature type="repeat" description="PPR" evidence="6">
    <location>
        <begin position="389"/>
        <end position="423"/>
    </location>
</feature>
<dbReference type="FunFam" id="1.25.40.10:FF:000503">
    <property type="entry name" value="Pentatricopeptide repeat-containing protein, mitochondrial"/>
    <property type="match status" value="1"/>
</dbReference>
<comment type="similarity">
    <text evidence="2">Belongs to the PPR family. PCMP-H subfamily.</text>
</comment>
<dbReference type="InterPro" id="IPR011990">
    <property type="entry name" value="TPR-like_helical_dom_sf"/>
</dbReference>
<evidence type="ECO:0000256" key="5">
    <source>
        <dbReference type="ARBA" id="ARBA00023128"/>
    </source>
</evidence>
<evidence type="ECO:0000256" key="4">
    <source>
        <dbReference type="ARBA" id="ARBA00022946"/>
    </source>
</evidence>
<dbReference type="Pfam" id="PF14432">
    <property type="entry name" value="DYW_deaminase"/>
    <property type="match status" value="1"/>
</dbReference>
<dbReference type="STRING" id="71139.A0A059CQH5"/>
<dbReference type="PANTHER" id="PTHR47926">
    <property type="entry name" value="PENTATRICOPEPTIDE REPEAT-CONTAINING PROTEIN"/>
    <property type="match status" value="1"/>
</dbReference>
<dbReference type="InParanoid" id="A0A059CQH5"/>
<dbReference type="GO" id="GO:0008270">
    <property type="term" value="F:zinc ion binding"/>
    <property type="evidence" value="ECO:0007669"/>
    <property type="project" value="InterPro"/>
</dbReference>
<evidence type="ECO:0000256" key="6">
    <source>
        <dbReference type="PROSITE-ProRule" id="PRU00708"/>
    </source>
</evidence>
<evidence type="ECO:0000256" key="1">
    <source>
        <dbReference type="ARBA" id="ARBA00004173"/>
    </source>
</evidence>
<dbReference type="InterPro" id="IPR032867">
    <property type="entry name" value="DYW_dom"/>
</dbReference>
<dbReference type="OrthoDB" id="1932290at2759"/>
<reference evidence="9" key="1">
    <citation type="submission" date="2013-07" db="EMBL/GenBank/DDBJ databases">
        <title>The genome of Eucalyptus grandis.</title>
        <authorList>
            <person name="Schmutz J."/>
            <person name="Hayes R."/>
            <person name="Myburg A."/>
            <person name="Tuskan G."/>
            <person name="Grattapaglia D."/>
            <person name="Rokhsar D.S."/>
        </authorList>
    </citation>
    <scope>NUCLEOTIDE SEQUENCE</scope>
    <source>
        <tissue evidence="9">Leaf extractions</tissue>
    </source>
</reference>
<name>A0A059CQH5_EUCGR</name>
<feature type="region of interest" description="Disordered" evidence="7">
    <location>
        <begin position="51"/>
        <end position="75"/>
    </location>
</feature>
<protein>
    <recommendedName>
        <fullName evidence="8">DYW domain-containing protein</fullName>
    </recommendedName>
</protein>
<dbReference type="FunCoup" id="A0A059CQH5">
    <property type="interactions" value="773"/>
</dbReference>
<comment type="subcellular location">
    <subcellularLocation>
        <location evidence="1">Mitochondrion</location>
    </subcellularLocation>
</comment>
<keyword evidence="5" id="KW-0496">Mitochondrion</keyword>
<evidence type="ECO:0000313" key="9">
    <source>
        <dbReference type="EMBL" id="KCW80444.1"/>
    </source>
</evidence>
<dbReference type="AlphaFoldDB" id="A0A059CQH5"/>
<dbReference type="Pfam" id="PF12854">
    <property type="entry name" value="PPR_1"/>
    <property type="match status" value="1"/>
</dbReference>
<dbReference type="EMBL" id="KK198755">
    <property type="protein sequence ID" value="KCW80444.1"/>
    <property type="molecule type" value="Genomic_DNA"/>
</dbReference>
<dbReference type="PANTHER" id="PTHR47926:SF388">
    <property type="entry name" value="DYW DOMAIN-CONTAINING PROTEIN"/>
    <property type="match status" value="1"/>
</dbReference>
<dbReference type="InterPro" id="IPR046960">
    <property type="entry name" value="PPR_At4g14850-like_plant"/>
</dbReference>
<dbReference type="NCBIfam" id="TIGR00756">
    <property type="entry name" value="PPR"/>
    <property type="match status" value="2"/>
</dbReference>
<organism evidence="9">
    <name type="scientific">Eucalyptus grandis</name>
    <name type="common">Flooded gum</name>
    <dbReference type="NCBI Taxonomy" id="71139"/>
    <lineage>
        <taxon>Eukaryota</taxon>
        <taxon>Viridiplantae</taxon>
        <taxon>Streptophyta</taxon>
        <taxon>Embryophyta</taxon>
        <taxon>Tracheophyta</taxon>
        <taxon>Spermatophyta</taxon>
        <taxon>Magnoliopsida</taxon>
        <taxon>eudicotyledons</taxon>
        <taxon>Gunneridae</taxon>
        <taxon>Pentapetalae</taxon>
        <taxon>rosids</taxon>
        <taxon>malvids</taxon>
        <taxon>Myrtales</taxon>
        <taxon>Myrtaceae</taxon>
        <taxon>Myrtoideae</taxon>
        <taxon>Eucalypteae</taxon>
        <taxon>Eucalyptus</taxon>
    </lineage>
</organism>
<dbReference type="Gene3D" id="1.25.40.10">
    <property type="entry name" value="Tetratricopeptide repeat domain"/>
    <property type="match status" value="2"/>
</dbReference>
<evidence type="ECO:0000256" key="7">
    <source>
        <dbReference type="SAM" id="MobiDB-lite"/>
    </source>
</evidence>